<proteinExistence type="predicted"/>
<evidence type="ECO:0000313" key="1">
    <source>
        <dbReference type="Proteomes" id="UP000887575"/>
    </source>
</evidence>
<reference evidence="2" key="1">
    <citation type="submission" date="2024-02" db="UniProtKB">
        <authorList>
            <consortium name="WormBaseParasite"/>
        </authorList>
    </citation>
    <scope>IDENTIFICATION</scope>
</reference>
<protein>
    <submittedName>
        <fullName evidence="2">Uncharacterized protein</fullName>
    </submittedName>
</protein>
<organism evidence="1 2">
    <name type="scientific">Mesorhabditis belari</name>
    <dbReference type="NCBI Taxonomy" id="2138241"/>
    <lineage>
        <taxon>Eukaryota</taxon>
        <taxon>Metazoa</taxon>
        <taxon>Ecdysozoa</taxon>
        <taxon>Nematoda</taxon>
        <taxon>Chromadorea</taxon>
        <taxon>Rhabditida</taxon>
        <taxon>Rhabditina</taxon>
        <taxon>Rhabditomorpha</taxon>
        <taxon>Rhabditoidea</taxon>
        <taxon>Rhabditidae</taxon>
        <taxon>Mesorhabditinae</taxon>
        <taxon>Mesorhabditis</taxon>
    </lineage>
</organism>
<evidence type="ECO:0000313" key="2">
    <source>
        <dbReference type="WBParaSite" id="MBELARI_LOCUS9437.1"/>
    </source>
</evidence>
<name>A0AAF3FQG3_9BILA</name>
<dbReference type="WBParaSite" id="MBELARI_LOCUS9437.1">
    <property type="protein sequence ID" value="MBELARI_LOCUS9437.1"/>
    <property type="gene ID" value="MBELARI_LOCUS9437"/>
</dbReference>
<dbReference type="AlphaFoldDB" id="A0AAF3FQG3"/>
<sequence>MYDRRPSAISLSPRQEQQWILKEEKRNSLQPGDITMESLLPYQMPQSRLLGSALSSSLSILPDKTSGGAGLTMGGNGRMLVKGHTVTMGTPRQL</sequence>
<dbReference type="Proteomes" id="UP000887575">
    <property type="component" value="Unassembled WGS sequence"/>
</dbReference>
<accession>A0AAF3FQG3</accession>
<keyword evidence="1" id="KW-1185">Reference proteome</keyword>